<sequence>MDGNGEKGDGEATIPSGIYSVFNDQVDDEHLLTMYETENLSLLEPIYKRFDEQFKLLQEQRFAQRVETERAESHRVKM</sequence>
<organism evidence="1 2">
    <name type="scientific">Paramuricea clavata</name>
    <name type="common">Red gorgonian</name>
    <name type="synonym">Violescent sea-whip</name>
    <dbReference type="NCBI Taxonomy" id="317549"/>
    <lineage>
        <taxon>Eukaryota</taxon>
        <taxon>Metazoa</taxon>
        <taxon>Cnidaria</taxon>
        <taxon>Anthozoa</taxon>
        <taxon>Octocorallia</taxon>
        <taxon>Malacalcyonacea</taxon>
        <taxon>Plexauridae</taxon>
        <taxon>Paramuricea</taxon>
    </lineage>
</organism>
<comment type="caution">
    <text evidence="1">The sequence shown here is derived from an EMBL/GenBank/DDBJ whole genome shotgun (WGS) entry which is preliminary data.</text>
</comment>
<dbReference type="Proteomes" id="UP001152795">
    <property type="component" value="Unassembled WGS sequence"/>
</dbReference>
<name>A0A6S7GKT7_PARCT</name>
<gene>
    <name evidence="1" type="ORF">PACLA_8A065771</name>
</gene>
<keyword evidence="2" id="KW-1185">Reference proteome</keyword>
<dbReference type="AlphaFoldDB" id="A0A6S7GKT7"/>
<accession>A0A6S7GKT7</accession>
<evidence type="ECO:0000313" key="2">
    <source>
        <dbReference type="Proteomes" id="UP001152795"/>
    </source>
</evidence>
<dbReference type="EMBL" id="CACRXK020001639">
    <property type="protein sequence ID" value="CAB3990312.1"/>
    <property type="molecule type" value="Genomic_DNA"/>
</dbReference>
<reference evidence="1" key="1">
    <citation type="submission" date="2020-04" db="EMBL/GenBank/DDBJ databases">
        <authorList>
            <person name="Alioto T."/>
            <person name="Alioto T."/>
            <person name="Gomez Garrido J."/>
        </authorList>
    </citation>
    <scope>NUCLEOTIDE SEQUENCE</scope>
    <source>
        <strain evidence="1">A484AB</strain>
    </source>
</reference>
<evidence type="ECO:0000313" key="1">
    <source>
        <dbReference type="EMBL" id="CAB3990312.1"/>
    </source>
</evidence>
<proteinExistence type="predicted"/>
<protein>
    <submittedName>
        <fullName evidence="1">Uncharacterized protein</fullName>
    </submittedName>
</protein>